<protein>
    <recommendedName>
        <fullName evidence="1">Dienelactone hydrolase domain-containing protein</fullName>
    </recommendedName>
</protein>
<dbReference type="Proteomes" id="UP000215086">
    <property type="component" value="Chromosome"/>
</dbReference>
<dbReference type="AlphaFoldDB" id="A0A286RJY5"/>
<dbReference type="GO" id="GO:0016787">
    <property type="term" value="F:hydrolase activity"/>
    <property type="evidence" value="ECO:0007669"/>
    <property type="project" value="InterPro"/>
</dbReference>
<feature type="domain" description="Dienelactone hydrolase" evidence="1">
    <location>
        <begin position="203"/>
        <end position="310"/>
    </location>
</feature>
<name>A0A286RJY5_9BACT</name>
<proteinExistence type="predicted"/>
<evidence type="ECO:0000259" key="1">
    <source>
        <dbReference type="Pfam" id="PF01738"/>
    </source>
</evidence>
<dbReference type="PANTHER" id="PTHR22946">
    <property type="entry name" value="DIENELACTONE HYDROLASE DOMAIN-CONTAINING PROTEIN-RELATED"/>
    <property type="match status" value="1"/>
</dbReference>
<sequence>MRCRRIELKCALRAGKVAFVSAIFGSFVMLGSVVGARFALAEPARETETVAGSLPGTAALTVEGDLASQMIDAIDQFLDRETARTVAHRNQVWKEQFKSGQWPEEWIASRKTRLAKILGVTDPRVASPRLSILAPPGQDPVLASGPTYDVFAVRWDVFSDVTGEGLLLVPRSNGLHAAVIAIPDADVSPEALAGLSPGVASESQFARRLAESGCTVLIPQLIPREIAKRRNVSLTHREYLYRPAYELGRHIIGYEVQKILAAVDYFSAQGDPAGKPTIAVIGWGEGGMLALYAAALDDRIATAAVSGFFGPREGTWSEPVDRNIFSLLKDFGCAEISLLVHPRPVIVEAARGPEVTIPKGLGGAPGNLFTPQLEAVQSEAARANELLSLARLPSHLTLITSGDGRGPYGSETFLKAFLQTLDPKSELNAVAQEPQWRRENPWQSDRVGRQIDELDRHIQTFLEQSSDVRRQFWSRLDTSSLAKFMETVEWYRKYFYEEVIGRIDLPLSAPNPRSRRVYDEQKWTGYEVVLDVFDGVFAYGILLVPKDIRPGERRPVVVCQHGLEGRPQDTIEGDHRAYHNFAARLAEQGFVVFAPQNPYIFGDRFRTLQRKANPLGKTLFSIIVPQHQQIVNWLSTLEFVDPARIAFYGLSYGGKTAMRVPPLVPQYCLSICSADFNDWVWKNASTRSQYSYVFTGEYEIFEFDLGETFNYAEMATLIAPRPFMVERGHFDGVAPDERVAYEYAKVRFLYEALLGLTDKTEIEWFVGPHTIHGVGTFKFLHRHLGF</sequence>
<accession>A0A286RJY5</accession>
<organism evidence="2 3">
    <name type="scientific">Thermogutta terrifontis</name>
    <dbReference type="NCBI Taxonomy" id="1331910"/>
    <lineage>
        <taxon>Bacteria</taxon>
        <taxon>Pseudomonadati</taxon>
        <taxon>Planctomycetota</taxon>
        <taxon>Planctomycetia</taxon>
        <taxon>Pirellulales</taxon>
        <taxon>Thermoguttaceae</taxon>
        <taxon>Thermogutta</taxon>
    </lineage>
</organism>
<dbReference type="EMBL" id="CP018477">
    <property type="protein sequence ID" value="ASV76279.1"/>
    <property type="molecule type" value="Genomic_DNA"/>
</dbReference>
<dbReference type="OrthoDB" id="8183145at2"/>
<dbReference type="RefSeq" id="WP_095416103.1">
    <property type="nucleotide sequence ID" value="NZ_CP018477.1"/>
</dbReference>
<dbReference type="Pfam" id="PF01738">
    <property type="entry name" value="DLH"/>
    <property type="match status" value="1"/>
</dbReference>
<dbReference type="InterPro" id="IPR029058">
    <property type="entry name" value="AB_hydrolase_fold"/>
</dbReference>
<dbReference type="KEGG" id="ttf:THTE_3678"/>
<reference evidence="2 3" key="1">
    <citation type="journal article" name="Front. Microbiol.">
        <title>Sugar Metabolism of the First Thermophilic Planctomycete Thermogutta terrifontis: Comparative Genomic and Transcriptomic Approaches.</title>
        <authorList>
            <person name="Elcheninov A.G."/>
            <person name="Menzel P."/>
            <person name="Gudbergsdottir S.R."/>
            <person name="Slesarev A.I."/>
            <person name="Kadnikov V.V."/>
            <person name="Krogh A."/>
            <person name="Bonch-Osmolovskaya E.A."/>
            <person name="Peng X."/>
            <person name="Kublanov I.V."/>
        </authorList>
    </citation>
    <scope>NUCLEOTIDE SEQUENCE [LARGE SCALE GENOMIC DNA]</scope>
    <source>
        <strain evidence="2 3">R1</strain>
    </source>
</reference>
<dbReference type="Gene3D" id="3.40.50.1820">
    <property type="entry name" value="alpha/beta hydrolase"/>
    <property type="match status" value="2"/>
</dbReference>
<evidence type="ECO:0000313" key="3">
    <source>
        <dbReference type="Proteomes" id="UP000215086"/>
    </source>
</evidence>
<dbReference type="InterPro" id="IPR050261">
    <property type="entry name" value="FrsA_esterase"/>
</dbReference>
<keyword evidence="3" id="KW-1185">Reference proteome</keyword>
<dbReference type="InterPro" id="IPR002925">
    <property type="entry name" value="Dienelactn_hydro"/>
</dbReference>
<evidence type="ECO:0000313" key="2">
    <source>
        <dbReference type="EMBL" id="ASV76279.1"/>
    </source>
</evidence>
<dbReference type="SUPFAM" id="SSF53474">
    <property type="entry name" value="alpha/beta-Hydrolases"/>
    <property type="match status" value="2"/>
</dbReference>
<gene>
    <name evidence="2" type="ORF">THTE_3678</name>
</gene>